<dbReference type="InterPro" id="IPR036047">
    <property type="entry name" value="F-box-like_dom_sf"/>
</dbReference>
<dbReference type="AlphaFoldDB" id="A0A7C8M8G9"/>
<keyword evidence="2" id="KW-1185">Reference proteome</keyword>
<comment type="caution">
    <text evidence="1">The sequence shown here is derived from an EMBL/GenBank/DDBJ whole genome shotgun (WGS) entry which is preliminary data.</text>
</comment>
<accession>A0A7C8M8G9</accession>
<dbReference type="SUPFAM" id="SSF52058">
    <property type="entry name" value="L domain-like"/>
    <property type="match status" value="1"/>
</dbReference>
<evidence type="ECO:0000313" key="1">
    <source>
        <dbReference type="EMBL" id="KAF2871656.1"/>
    </source>
</evidence>
<protein>
    <recommendedName>
        <fullName evidence="3">F-box domain-containing protein</fullName>
    </recommendedName>
</protein>
<gene>
    <name evidence="1" type="ORF">BDV95DRAFT_521073</name>
</gene>
<dbReference type="OrthoDB" id="2522477at2759"/>
<reference evidence="1 2" key="1">
    <citation type="submission" date="2020-01" db="EMBL/GenBank/DDBJ databases">
        <authorList>
            <consortium name="DOE Joint Genome Institute"/>
            <person name="Haridas S."/>
            <person name="Albert R."/>
            <person name="Binder M."/>
            <person name="Bloem J."/>
            <person name="Labutti K."/>
            <person name="Salamov A."/>
            <person name="Andreopoulos B."/>
            <person name="Baker S.E."/>
            <person name="Barry K."/>
            <person name="Bills G."/>
            <person name="Bluhm B.H."/>
            <person name="Cannon C."/>
            <person name="Castanera R."/>
            <person name="Culley D.E."/>
            <person name="Daum C."/>
            <person name="Ezra D."/>
            <person name="Gonzalez J.B."/>
            <person name="Henrissat B."/>
            <person name="Kuo A."/>
            <person name="Liang C."/>
            <person name="Lipzen A."/>
            <person name="Lutzoni F."/>
            <person name="Magnuson J."/>
            <person name="Mondo S."/>
            <person name="Nolan M."/>
            <person name="Ohm R."/>
            <person name="Pangilinan J."/>
            <person name="Park H.-J.H."/>
            <person name="Ramirez L."/>
            <person name="Alfaro M."/>
            <person name="Sun H."/>
            <person name="Tritt A."/>
            <person name="Yoshinaga Y."/>
            <person name="Zwiers L.-H.L."/>
            <person name="Turgeon B.G."/>
            <person name="Goodwin S.B."/>
            <person name="Spatafora J.W."/>
            <person name="Crous P.W."/>
            <person name="Grigoriev I.V."/>
        </authorList>
    </citation>
    <scope>NUCLEOTIDE SEQUENCE [LARGE SCALE GENOMIC DNA]</scope>
    <source>
        <strain evidence="1 2">CBS 611.86</strain>
    </source>
</reference>
<dbReference type="Proteomes" id="UP000481861">
    <property type="component" value="Unassembled WGS sequence"/>
</dbReference>
<dbReference type="EMBL" id="JAADJZ010000011">
    <property type="protein sequence ID" value="KAF2871656.1"/>
    <property type="molecule type" value="Genomic_DNA"/>
</dbReference>
<proteinExistence type="predicted"/>
<sequence>MERQESPPHGRHLLSLVDELLLGIIDQIDTHETLCCLARTCSRLQNLTEPYIWRHLLVRRGSNARQVATALDNKTERTSFVQDLSIRYAFKDEDEDGIEKLGPLIRFMDKLRHLRIESPCPNNVDHRGGGVFHNWTKIDYTSLFEATVHPQGLPPALPMLQSLHLHGHGPDERKFTFGRTAIIFFHPTLRHITISCINFDAEISHANVPAEKLKSTPLQSLTLVECNVNVPFLDVVLSLPRALQELNIGERLFTFDDCRPSLDPQTRTSHPLFLTALNRQAGSLKHLEHIGGDVSCSTSLIVDAQGSAKLRNLAQLEYLQLGFESSLVHYIAHNGCPDSLRTLRLSDAALSHAHSYSHVQTVLRLATELVAKRMSNAIDLELGFAYNMFSDALNVVPRHSWGHSLWDDKTNRDAAYEIATALKVRGSRFRMFGQKFDSGNSYIPPYMFGEEEPTEVLVYDSDRFWTFGETSHQASDDETFGVGAPGGDRKPCVRCQQAGLHCVIGTGVSDATRDICLKCEVNGYTCVASAENSDAQ</sequence>
<dbReference type="Gene3D" id="3.80.10.10">
    <property type="entry name" value="Ribonuclease Inhibitor"/>
    <property type="match status" value="1"/>
</dbReference>
<evidence type="ECO:0000313" key="2">
    <source>
        <dbReference type="Proteomes" id="UP000481861"/>
    </source>
</evidence>
<evidence type="ECO:0008006" key="3">
    <source>
        <dbReference type="Google" id="ProtNLM"/>
    </source>
</evidence>
<name>A0A7C8M8G9_9PLEO</name>
<dbReference type="SUPFAM" id="SSF81383">
    <property type="entry name" value="F-box domain"/>
    <property type="match status" value="1"/>
</dbReference>
<organism evidence="1 2">
    <name type="scientific">Massariosphaeria phaeospora</name>
    <dbReference type="NCBI Taxonomy" id="100035"/>
    <lineage>
        <taxon>Eukaryota</taxon>
        <taxon>Fungi</taxon>
        <taxon>Dikarya</taxon>
        <taxon>Ascomycota</taxon>
        <taxon>Pezizomycotina</taxon>
        <taxon>Dothideomycetes</taxon>
        <taxon>Pleosporomycetidae</taxon>
        <taxon>Pleosporales</taxon>
        <taxon>Pleosporales incertae sedis</taxon>
        <taxon>Massariosphaeria</taxon>
    </lineage>
</organism>
<dbReference type="InterPro" id="IPR032675">
    <property type="entry name" value="LRR_dom_sf"/>
</dbReference>